<proteinExistence type="predicted"/>
<feature type="domain" description="ASCH" evidence="2">
    <location>
        <begin position="360"/>
        <end position="469"/>
    </location>
</feature>
<name>A0AAD9RCP9_9HYME</name>
<evidence type="ECO:0000259" key="2">
    <source>
        <dbReference type="SMART" id="SM01022"/>
    </source>
</evidence>
<keyword evidence="4" id="KW-1185">Reference proteome</keyword>
<dbReference type="CDD" id="cd06554">
    <property type="entry name" value="ASCH_ASC-1_like"/>
    <property type="match status" value="1"/>
</dbReference>
<dbReference type="PANTHER" id="PTHR12963:SF4">
    <property type="entry name" value="ACTIVATING SIGNAL COINTEGRATOR 1"/>
    <property type="match status" value="1"/>
</dbReference>
<dbReference type="AlphaFoldDB" id="A0AAD9RCP9"/>
<evidence type="ECO:0000256" key="1">
    <source>
        <dbReference type="SAM" id="MobiDB-lite"/>
    </source>
</evidence>
<dbReference type="EMBL" id="JAIFRP010004357">
    <property type="protein sequence ID" value="KAK2577267.1"/>
    <property type="molecule type" value="Genomic_DNA"/>
</dbReference>
<dbReference type="InterPro" id="IPR015947">
    <property type="entry name" value="PUA-like_sf"/>
</dbReference>
<dbReference type="Gene3D" id="2.30.130.30">
    <property type="entry name" value="Hypothetical protein"/>
    <property type="match status" value="1"/>
</dbReference>
<dbReference type="Proteomes" id="UP001258017">
    <property type="component" value="Unassembled WGS sequence"/>
</dbReference>
<comment type="caution">
    <text evidence="3">The sequence shown here is derived from an EMBL/GenBank/DDBJ whole genome shotgun (WGS) entry which is preliminary data.</text>
</comment>
<dbReference type="Pfam" id="PF06221">
    <property type="entry name" value="zf-C2HC5"/>
    <property type="match status" value="1"/>
</dbReference>
<dbReference type="InterPro" id="IPR007374">
    <property type="entry name" value="ASCH_domain"/>
</dbReference>
<dbReference type="PANTHER" id="PTHR12963">
    <property type="entry name" value="THYROID RECEPTOR INTERACTING PROTEIN RELATED"/>
    <property type="match status" value="1"/>
</dbReference>
<feature type="compositionally biased region" description="Basic and acidic residues" evidence="1">
    <location>
        <begin position="71"/>
        <end position="82"/>
    </location>
</feature>
<protein>
    <recommendedName>
        <fullName evidence="2">ASCH domain-containing protein</fullName>
    </recommendedName>
</protein>
<dbReference type="SUPFAM" id="SSF88697">
    <property type="entry name" value="PUA domain-like"/>
    <property type="match status" value="1"/>
</dbReference>
<sequence>MERWIHESLSSLLDFPVPEEFTQYILQMQNERDLDEYLKSLLDIKNPKHKQFITELKKKQASCSDPAGYKKTNDNNDDSKRKQNDKKKNKSKGKENVQAQENVKIDKTEKKKPKFVNLYSQEGYDKETILLKGRHKCNCEARRHRLINNCSNCGRIVCYQEGSGPCFFCGTLVCSHDQQAILSSNTKQADDLYNKLMDRKPNKGLEESVKQRDKLLEYDRNSARRTKVIDDESDYFQTNSTWLTAAERERLQKREEEISAQKHASRLNRKVTLDFVGREVFVGHEENTEISEEQLEELYEIMMNTDSESSNVCPNIDFNSPMYIEQIMTRSSNKQPFNISVKSKIQDKEYLELTDQGLCLSMHQPYASLLAAGIKLHEGRTWYSSHRGRLWIASTSKTPTTGDISELEHFYRILKNENIKFPDSYPTSSLLGCVTVVDVLPQEQYRKMYPEGESDSPYVFICENCYTLPIKFPIQGKHKIYKLDSKIHQAAMKSLEKVMKDKKE</sequence>
<dbReference type="Pfam" id="PF04266">
    <property type="entry name" value="ASCH"/>
    <property type="match status" value="1"/>
</dbReference>
<dbReference type="GO" id="GO:0008270">
    <property type="term" value="F:zinc ion binding"/>
    <property type="evidence" value="ECO:0007669"/>
    <property type="project" value="InterPro"/>
</dbReference>
<accession>A0AAD9RCP9</accession>
<reference evidence="3" key="2">
    <citation type="journal article" date="2023" name="Commun. Biol.">
        <title>Intrasexual cuticular hydrocarbon dimorphism in a wasp sheds light on hydrocarbon biosynthesis genes in Hymenoptera.</title>
        <authorList>
            <person name="Moris V.C."/>
            <person name="Podsiadlowski L."/>
            <person name="Martin S."/>
            <person name="Oeyen J.P."/>
            <person name="Donath A."/>
            <person name="Petersen M."/>
            <person name="Wilbrandt J."/>
            <person name="Misof B."/>
            <person name="Liedtke D."/>
            <person name="Thamm M."/>
            <person name="Scheiner R."/>
            <person name="Schmitt T."/>
            <person name="Niehuis O."/>
        </authorList>
    </citation>
    <scope>NUCLEOTIDE SEQUENCE</scope>
    <source>
        <strain evidence="3">GBR_01_08_01A</strain>
    </source>
</reference>
<dbReference type="FunFam" id="2.30.130.30:FF:000006">
    <property type="entry name" value="Putative_zinc_finger_motif_-_C2HC5-type /ASCH_domain_containing_protein_-_putative"/>
    <property type="match status" value="1"/>
</dbReference>
<evidence type="ECO:0000313" key="3">
    <source>
        <dbReference type="EMBL" id="KAK2577267.1"/>
    </source>
</evidence>
<dbReference type="GO" id="GO:0180022">
    <property type="term" value="C:RQC-trigger complex"/>
    <property type="evidence" value="ECO:0007669"/>
    <property type="project" value="InterPro"/>
</dbReference>
<dbReference type="GO" id="GO:0005634">
    <property type="term" value="C:nucleus"/>
    <property type="evidence" value="ECO:0007669"/>
    <property type="project" value="InterPro"/>
</dbReference>
<dbReference type="InterPro" id="IPR009349">
    <property type="entry name" value="TRIP4/RQT4_C2HC5_Znf"/>
</dbReference>
<dbReference type="InterPro" id="IPR056993">
    <property type="entry name" value="TRIP4_3rd_dom"/>
</dbReference>
<feature type="region of interest" description="Disordered" evidence="1">
    <location>
        <begin position="57"/>
        <end position="106"/>
    </location>
</feature>
<dbReference type="InterPro" id="IPR039128">
    <property type="entry name" value="TRIP4-like"/>
</dbReference>
<dbReference type="InterPro" id="IPR056994">
    <property type="entry name" value="TRI4_N"/>
</dbReference>
<dbReference type="Pfam" id="PF23135">
    <property type="entry name" value="TRI4_N"/>
    <property type="match status" value="1"/>
</dbReference>
<reference evidence="3" key="1">
    <citation type="submission" date="2021-08" db="EMBL/GenBank/DDBJ databases">
        <authorList>
            <person name="Misof B."/>
            <person name="Oliver O."/>
            <person name="Podsiadlowski L."/>
            <person name="Donath A."/>
            <person name="Peters R."/>
            <person name="Mayer C."/>
            <person name="Rust J."/>
            <person name="Gunkel S."/>
            <person name="Lesny P."/>
            <person name="Martin S."/>
            <person name="Oeyen J.P."/>
            <person name="Petersen M."/>
            <person name="Panagiotis P."/>
            <person name="Wilbrandt J."/>
            <person name="Tanja T."/>
        </authorList>
    </citation>
    <scope>NUCLEOTIDE SEQUENCE</scope>
    <source>
        <strain evidence="3">GBR_01_08_01A</strain>
        <tissue evidence="3">Thorax + abdomen</tissue>
    </source>
</reference>
<dbReference type="GO" id="GO:0072344">
    <property type="term" value="P:rescue of stalled ribosome"/>
    <property type="evidence" value="ECO:0007669"/>
    <property type="project" value="InterPro"/>
</dbReference>
<dbReference type="SMART" id="SM01022">
    <property type="entry name" value="ASCH"/>
    <property type="match status" value="1"/>
</dbReference>
<evidence type="ECO:0000313" key="4">
    <source>
        <dbReference type="Proteomes" id="UP001258017"/>
    </source>
</evidence>
<organism evidence="3 4">
    <name type="scientific">Odynerus spinipes</name>
    <dbReference type="NCBI Taxonomy" id="1348599"/>
    <lineage>
        <taxon>Eukaryota</taxon>
        <taxon>Metazoa</taxon>
        <taxon>Ecdysozoa</taxon>
        <taxon>Arthropoda</taxon>
        <taxon>Hexapoda</taxon>
        <taxon>Insecta</taxon>
        <taxon>Pterygota</taxon>
        <taxon>Neoptera</taxon>
        <taxon>Endopterygota</taxon>
        <taxon>Hymenoptera</taxon>
        <taxon>Apocrita</taxon>
        <taxon>Aculeata</taxon>
        <taxon>Vespoidea</taxon>
        <taxon>Vespidae</taxon>
        <taxon>Eumeninae</taxon>
        <taxon>Odynerus</taxon>
    </lineage>
</organism>
<dbReference type="Pfam" id="PF23134">
    <property type="entry name" value="TRIP4_3rd"/>
    <property type="match status" value="1"/>
</dbReference>
<gene>
    <name evidence="3" type="ORF">KPH14_003405</name>
</gene>